<keyword evidence="1" id="KW-0472">Membrane</keyword>
<dbReference type="AlphaFoldDB" id="A0A6C0CH11"/>
<sequence length="104" mass="12415">MTDYFKYIKIITFIIIFALLVHYGYISFGTFNLIGVLLYSFIVVPILYLYYALYTVFEGLIQIPTYIYQLFVQFYNGFMIVFGFIFSFINYFSILILHPDDELI</sequence>
<feature type="transmembrane region" description="Helical" evidence="1">
    <location>
        <begin position="74"/>
        <end position="97"/>
    </location>
</feature>
<accession>A0A6C0CH11</accession>
<keyword evidence="1" id="KW-0812">Transmembrane</keyword>
<name>A0A6C0CH11_9ZZZZ</name>
<evidence type="ECO:0000313" key="2">
    <source>
        <dbReference type="EMBL" id="QHT02845.1"/>
    </source>
</evidence>
<organism evidence="2">
    <name type="scientific">viral metagenome</name>
    <dbReference type="NCBI Taxonomy" id="1070528"/>
    <lineage>
        <taxon>unclassified sequences</taxon>
        <taxon>metagenomes</taxon>
        <taxon>organismal metagenomes</taxon>
    </lineage>
</organism>
<protein>
    <submittedName>
        <fullName evidence="2">Uncharacterized protein</fullName>
    </submittedName>
</protein>
<feature type="transmembrane region" description="Helical" evidence="1">
    <location>
        <begin position="31"/>
        <end position="53"/>
    </location>
</feature>
<proteinExistence type="predicted"/>
<reference evidence="2" key="1">
    <citation type="journal article" date="2020" name="Nature">
        <title>Giant virus diversity and host interactions through global metagenomics.</title>
        <authorList>
            <person name="Schulz F."/>
            <person name="Roux S."/>
            <person name="Paez-Espino D."/>
            <person name="Jungbluth S."/>
            <person name="Walsh D.A."/>
            <person name="Denef V.J."/>
            <person name="McMahon K.D."/>
            <person name="Konstantinidis K.T."/>
            <person name="Eloe-Fadrosh E.A."/>
            <person name="Kyrpides N.C."/>
            <person name="Woyke T."/>
        </authorList>
    </citation>
    <scope>NUCLEOTIDE SEQUENCE</scope>
    <source>
        <strain evidence="2">GVMAG-M-3300020727-4</strain>
    </source>
</reference>
<evidence type="ECO:0000256" key="1">
    <source>
        <dbReference type="SAM" id="Phobius"/>
    </source>
</evidence>
<dbReference type="EMBL" id="MN739403">
    <property type="protein sequence ID" value="QHT02845.1"/>
    <property type="molecule type" value="Genomic_DNA"/>
</dbReference>
<keyword evidence="1" id="KW-1133">Transmembrane helix</keyword>
<feature type="transmembrane region" description="Helical" evidence="1">
    <location>
        <begin position="7"/>
        <end position="25"/>
    </location>
</feature>